<protein>
    <submittedName>
        <fullName evidence="1">Uncharacterized protein</fullName>
    </submittedName>
</protein>
<gene>
    <name evidence="1" type="ORF">CesoFtcFv8_022304</name>
</gene>
<comment type="caution">
    <text evidence="1">The sequence shown here is derived from an EMBL/GenBank/DDBJ whole genome shotgun (WGS) entry which is preliminary data.</text>
</comment>
<dbReference type="EMBL" id="JAULUE010002063">
    <property type="protein sequence ID" value="KAK5881518.1"/>
    <property type="molecule type" value="Genomic_DNA"/>
</dbReference>
<dbReference type="Proteomes" id="UP001335648">
    <property type="component" value="Unassembled WGS sequence"/>
</dbReference>
<accession>A0AAN8BAA3</accession>
<reference evidence="1 2" key="1">
    <citation type="journal article" date="2023" name="Mol. Biol. Evol.">
        <title>Genomics of Secondarily Temperate Adaptation in the Only Non-Antarctic Icefish.</title>
        <authorList>
            <person name="Rivera-Colon A.G."/>
            <person name="Rayamajhi N."/>
            <person name="Minhas B.F."/>
            <person name="Madrigal G."/>
            <person name="Bilyk K.T."/>
            <person name="Yoon V."/>
            <person name="Hune M."/>
            <person name="Gregory S."/>
            <person name="Cheng C.H.C."/>
            <person name="Catchen J.M."/>
        </authorList>
    </citation>
    <scope>NUCLEOTIDE SEQUENCE [LARGE SCALE GENOMIC DNA]</scope>
    <source>
        <strain evidence="1">JC2023a</strain>
    </source>
</reference>
<proteinExistence type="predicted"/>
<keyword evidence="2" id="KW-1185">Reference proteome</keyword>
<organism evidence="1 2">
    <name type="scientific">Champsocephalus esox</name>
    <name type="common">pike icefish</name>
    <dbReference type="NCBI Taxonomy" id="159716"/>
    <lineage>
        <taxon>Eukaryota</taxon>
        <taxon>Metazoa</taxon>
        <taxon>Chordata</taxon>
        <taxon>Craniata</taxon>
        <taxon>Vertebrata</taxon>
        <taxon>Euteleostomi</taxon>
        <taxon>Actinopterygii</taxon>
        <taxon>Neopterygii</taxon>
        <taxon>Teleostei</taxon>
        <taxon>Neoteleostei</taxon>
        <taxon>Acanthomorphata</taxon>
        <taxon>Eupercaria</taxon>
        <taxon>Perciformes</taxon>
        <taxon>Notothenioidei</taxon>
        <taxon>Channichthyidae</taxon>
        <taxon>Champsocephalus</taxon>
    </lineage>
</organism>
<dbReference type="AlphaFoldDB" id="A0AAN8BAA3"/>
<evidence type="ECO:0000313" key="1">
    <source>
        <dbReference type="EMBL" id="KAK5881518.1"/>
    </source>
</evidence>
<sequence length="85" mass="9514">MPHRDAHLAGLCSGSVLLGRGEISPERQPSGPDRAALPWKEALALISLIGPHRKRWLRDVVEQEEEGQLDSGRQTVIWFFIKCSL</sequence>
<evidence type="ECO:0000313" key="2">
    <source>
        <dbReference type="Proteomes" id="UP001335648"/>
    </source>
</evidence>
<name>A0AAN8BAA3_9TELE</name>